<evidence type="ECO:0000256" key="2">
    <source>
        <dbReference type="SAM" id="Phobius"/>
    </source>
</evidence>
<evidence type="ECO:0000313" key="3">
    <source>
        <dbReference type="EMBL" id="AWA30920.1"/>
    </source>
</evidence>
<dbReference type="Proteomes" id="UP000244193">
    <property type="component" value="Chromosome"/>
</dbReference>
<evidence type="ECO:0000256" key="1">
    <source>
        <dbReference type="SAM" id="MobiDB-lite"/>
    </source>
</evidence>
<accession>A0A2S0RI33</accession>
<gene>
    <name evidence="3" type="ORF">HYN48_13010</name>
</gene>
<evidence type="ECO:0000313" key="4">
    <source>
        <dbReference type="Proteomes" id="UP000244193"/>
    </source>
</evidence>
<protein>
    <submittedName>
        <fullName evidence="3">Uncharacterized protein</fullName>
    </submittedName>
</protein>
<dbReference type="EMBL" id="CP028811">
    <property type="protein sequence ID" value="AWA30920.1"/>
    <property type="molecule type" value="Genomic_DNA"/>
</dbReference>
<feature type="region of interest" description="Disordered" evidence="1">
    <location>
        <begin position="33"/>
        <end position="63"/>
    </location>
</feature>
<dbReference type="AlphaFoldDB" id="A0A2S0RI33"/>
<proteinExistence type="predicted"/>
<keyword evidence="2" id="KW-0812">Transmembrane</keyword>
<name>A0A2S0RI33_9FLAO</name>
<feature type="transmembrane region" description="Helical" evidence="2">
    <location>
        <begin position="6"/>
        <end position="23"/>
    </location>
</feature>
<organism evidence="3 4">
    <name type="scientific">Flavobacterium magnum</name>
    <dbReference type="NCBI Taxonomy" id="2162713"/>
    <lineage>
        <taxon>Bacteria</taxon>
        <taxon>Pseudomonadati</taxon>
        <taxon>Bacteroidota</taxon>
        <taxon>Flavobacteriia</taxon>
        <taxon>Flavobacteriales</taxon>
        <taxon>Flavobacteriaceae</taxon>
        <taxon>Flavobacterium</taxon>
    </lineage>
</organism>
<reference evidence="3 4" key="1">
    <citation type="submission" date="2018-04" db="EMBL/GenBank/DDBJ databases">
        <title>Genome sequencing of Flavobacterium sp. HYN0048.</title>
        <authorList>
            <person name="Yi H."/>
            <person name="Baek C."/>
        </authorList>
    </citation>
    <scope>NUCLEOTIDE SEQUENCE [LARGE SCALE GENOMIC DNA]</scope>
    <source>
        <strain evidence="3 4">HYN0048</strain>
    </source>
</reference>
<keyword evidence="2" id="KW-1133">Transmembrane helix</keyword>
<keyword evidence="4" id="KW-1185">Reference proteome</keyword>
<keyword evidence="2" id="KW-0472">Membrane</keyword>
<dbReference type="KEGG" id="fmg:HYN48_13010"/>
<feature type="compositionally biased region" description="Polar residues" evidence="1">
    <location>
        <begin position="52"/>
        <end position="63"/>
    </location>
</feature>
<sequence>MLSLVAIIILIILIILWTLAVSVQRFDEGLKKRADGKDTATNQHDAVESGRENASGSRNGADK</sequence>